<dbReference type="Proteomes" id="UP001497497">
    <property type="component" value="Unassembled WGS sequence"/>
</dbReference>
<accession>A0AAV2H521</accession>
<dbReference type="PROSITE" id="PS51462">
    <property type="entry name" value="NUDIX"/>
    <property type="match status" value="1"/>
</dbReference>
<dbReference type="InterPro" id="IPR015376">
    <property type="entry name" value="Znr_NADH_PPase"/>
</dbReference>
<proteinExistence type="inferred from homology"/>
<dbReference type="EMBL" id="CAXITT010000016">
    <property type="protein sequence ID" value="CAL1527329.1"/>
    <property type="molecule type" value="Genomic_DNA"/>
</dbReference>
<evidence type="ECO:0000256" key="22">
    <source>
        <dbReference type="PROSITE-ProRule" id="PRU00023"/>
    </source>
</evidence>
<keyword evidence="25" id="KW-1185">Reference proteome</keyword>
<dbReference type="NCBIfam" id="NF001299">
    <property type="entry name" value="PRK00241.1"/>
    <property type="match status" value="1"/>
</dbReference>
<evidence type="ECO:0000256" key="16">
    <source>
        <dbReference type="ARBA" id="ARBA00031178"/>
    </source>
</evidence>
<gene>
    <name evidence="24" type="ORF">GSLYS_00001506001</name>
</gene>
<reference evidence="24 25" key="1">
    <citation type="submission" date="2024-04" db="EMBL/GenBank/DDBJ databases">
        <authorList>
            <consortium name="Genoscope - CEA"/>
            <person name="William W."/>
        </authorList>
    </citation>
    <scope>NUCLEOTIDE SEQUENCE [LARGE SCALE GENOMIC DNA]</scope>
</reference>
<dbReference type="Pfam" id="PF09297">
    <property type="entry name" value="Zn_ribbon_NUD"/>
    <property type="match status" value="1"/>
</dbReference>
<comment type="cofactor">
    <cofactor evidence="2">
        <name>Zn(2+)</name>
        <dbReference type="ChEBI" id="CHEBI:29105"/>
    </cofactor>
</comment>
<comment type="catalytic activity">
    <reaction evidence="13">
        <text>a 5'-end NAD(+)-phospho-ribonucleoside in mRNA + H2O = a 5'-end phospho-adenosine-phospho-ribonucleoside in mRNA + beta-nicotinamide D-ribonucleotide + 2 H(+)</text>
        <dbReference type="Rhea" id="RHEA:60876"/>
        <dbReference type="Rhea" id="RHEA-COMP:15698"/>
        <dbReference type="Rhea" id="RHEA-COMP:15719"/>
        <dbReference type="ChEBI" id="CHEBI:14649"/>
        <dbReference type="ChEBI" id="CHEBI:15377"/>
        <dbReference type="ChEBI" id="CHEBI:15378"/>
        <dbReference type="ChEBI" id="CHEBI:144029"/>
        <dbReference type="ChEBI" id="CHEBI:144051"/>
    </reaction>
    <physiologicalReaction direction="left-to-right" evidence="13">
        <dbReference type="Rhea" id="RHEA:60877"/>
    </physiologicalReaction>
</comment>
<evidence type="ECO:0000313" key="24">
    <source>
        <dbReference type="EMBL" id="CAL1527329.1"/>
    </source>
</evidence>
<evidence type="ECO:0000256" key="7">
    <source>
        <dbReference type="ARBA" id="ARBA00022723"/>
    </source>
</evidence>
<dbReference type="Gene3D" id="3.90.79.20">
    <property type="match status" value="1"/>
</dbReference>
<dbReference type="Pfam" id="PF12796">
    <property type="entry name" value="Ank_2"/>
    <property type="match status" value="1"/>
</dbReference>
<evidence type="ECO:0000256" key="19">
    <source>
        <dbReference type="ARBA" id="ARBA00047501"/>
    </source>
</evidence>
<dbReference type="PANTHER" id="PTHR42904:SF6">
    <property type="entry name" value="NAD-CAPPED RNA HYDROLASE NUDT12"/>
    <property type="match status" value="1"/>
</dbReference>
<evidence type="ECO:0000256" key="2">
    <source>
        <dbReference type="ARBA" id="ARBA00001947"/>
    </source>
</evidence>
<comment type="cofactor">
    <cofactor evidence="1">
        <name>Mg(2+)</name>
        <dbReference type="ChEBI" id="CHEBI:18420"/>
    </cofactor>
</comment>
<evidence type="ECO:0000256" key="13">
    <source>
        <dbReference type="ARBA" id="ARBA00023679"/>
    </source>
</evidence>
<dbReference type="PANTHER" id="PTHR42904">
    <property type="entry name" value="NUDIX HYDROLASE, NUDC SUBFAMILY"/>
    <property type="match status" value="1"/>
</dbReference>
<evidence type="ECO:0000256" key="5">
    <source>
        <dbReference type="ARBA" id="ARBA00009595"/>
    </source>
</evidence>
<dbReference type="AlphaFoldDB" id="A0AAV2H521"/>
<dbReference type="Gene3D" id="1.25.40.20">
    <property type="entry name" value="Ankyrin repeat-containing domain"/>
    <property type="match status" value="1"/>
</dbReference>
<comment type="caution">
    <text evidence="24">The sequence shown here is derived from an EMBL/GenBank/DDBJ whole genome shotgun (WGS) entry which is preliminary data.</text>
</comment>
<dbReference type="GO" id="GO:0019677">
    <property type="term" value="P:NAD+ catabolic process"/>
    <property type="evidence" value="ECO:0007669"/>
    <property type="project" value="TreeGrafter"/>
</dbReference>
<organism evidence="24 25">
    <name type="scientific">Lymnaea stagnalis</name>
    <name type="common">Great pond snail</name>
    <name type="synonym">Helix stagnalis</name>
    <dbReference type="NCBI Taxonomy" id="6523"/>
    <lineage>
        <taxon>Eukaryota</taxon>
        <taxon>Metazoa</taxon>
        <taxon>Spiralia</taxon>
        <taxon>Lophotrochozoa</taxon>
        <taxon>Mollusca</taxon>
        <taxon>Gastropoda</taxon>
        <taxon>Heterobranchia</taxon>
        <taxon>Euthyneura</taxon>
        <taxon>Panpulmonata</taxon>
        <taxon>Hygrophila</taxon>
        <taxon>Lymnaeoidea</taxon>
        <taxon>Lymnaeidae</taxon>
        <taxon>Lymnaea</taxon>
    </lineage>
</organism>
<protein>
    <recommendedName>
        <fullName evidence="14">NAD-capped RNA hydrolase NUDT12</fullName>
        <ecNumber evidence="6">3.6.1.22</ecNumber>
    </recommendedName>
    <alternativeName>
        <fullName evidence="15">NADH pyrophosphatase NUDT12</fullName>
    </alternativeName>
    <alternativeName>
        <fullName evidence="16">Nucleoside diphosphate-linked moiety X motif 12</fullName>
    </alternativeName>
</protein>
<keyword evidence="9" id="KW-0460">Magnesium</keyword>
<name>A0AAV2H521_LYMST</name>
<evidence type="ECO:0000256" key="12">
    <source>
        <dbReference type="ARBA" id="ARBA00023140"/>
    </source>
</evidence>
<comment type="catalytic activity">
    <reaction evidence="21">
        <text>NADH + H2O = reduced beta-nicotinamide D-ribonucleotide + AMP + 2 H(+)</text>
        <dbReference type="Rhea" id="RHEA:48868"/>
        <dbReference type="ChEBI" id="CHEBI:15377"/>
        <dbReference type="ChEBI" id="CHEBI:15378"/>
        <dbReference type="ChEBI" id="CHEBI:57945"/>
        <dbReference type="ChEBI" id="CHEBI:90832"/>
        <dbReference type="ChEBI" id="CHEBI:456215"/>
        <dbReference type="EC" id="3.6.1.22"/>
    </reaction>
    <physiologicalReaction direction="left-to-right" evidence="21">
        <dbReference type="Rhea" id="RHEA:48869"/>
    </physiologicalReaction>
</comment>
<dbReference type="EC" id="3.6.1.22" evidence="6"/>
<evidence type="ECO:0000313" key="25">
    <source>
        <dbReference type="Proteomes" id="UP001497497"/>
    </source>
</evidence>
<dbReference type="SMART" id="SM00248">
    <property type="entry name" value="ANK"/>
    <property type="match status" value="2"/>
</dbReference>
<evidence type="ECO:0000256" key="15">
    <source>
        <dbReference type="ARBA" id="ARBA00030313"/>
    </source>
</evidence>
<comment type="catalytic activity">
    <reaction evidence="19">
        <text>NADPH + H2O = reduced beta-nicotinamide D-ribonucleotide + adenosine 2',5'-bisphosphate + 2 H(+)</text>
        <dbReference type="Rhea" id="RHEA:60820"/>
        <dbReference type="ChEBI" id="CHEBI:15377"/>
        <dbReference type="ChEBI" id="CHEBI:15378"/>
        <dbReference type="ChEBI" id="CHEBI:57783"/>
        <dbReference type="ChEBI" id="CHEBI:90832"/>
        <dbReference type="ChEBI" id="CHEBI:194156"/>
    </reaction>
    <physiologicalReaction direction="left-to-right" evidence="19">
        <dbReference type="Rhea" id="RHEA:60821"/>
    </physiologicalReaction>
</comment>
<evidence type="ECO:0000256" key="11">
    <source>
        <dbReference type="ARBA" id="ARBA00023027"/>
    </source>
</evidence>
<dbReference type="SUPFAM" id="SSF48403">
    <property type="entry name" value="Ankyrin repeat"/>
    <property type="match status" value="1"/>
</dbReference>
<dbReference type="InterPro" id="IPR050241">
    <property type="entry name" value="NAD-cap_RNA_hydrolase_NudC"/>
</dbReference>
<evidence type="ECO:0000256" key="10">
    <source>
        <dbReference type="ARBA" id="ARBA00022857"/>
    </source>
</evidence>
<dbReference type="InterPro" id="IPR002110">
    <property type="entry name" value="Ankyrin_rpt"/>
</dbReference>
<dbReference type="InterPro" id="IPR020084">
    <property type="entry name" value="NUDIX_hydrolase_CS"/>
</dbReference>
<dbReference type="PROSITE" id="PS00893">
    <property type="entry name" value="NUDIX_BOX"/>
    <property type="match status" value="1"/>
</dbReference>
<evidence type="ECO:0000256" key="9">
    <source>
        <dbReference type="ARBA" id="ARBA00022842"/>
    </source>
</evidence>
<dbReference type="GO" id="GO:0035529">
    <property type="term" value="F:NADH pyrophosphatase activity"/>
    <property type="evidence" value="ECO:0007669"/>
    <property type="project" value="TreeGrafter"/>
</dbReference>
<comment type="similarity">
    <text evidence="5">Belongs to the Nudix hydrolase family. NudC subfamily.</text>
</comment>
<dbReference type="CDD" id="cd03429">
    <property type="entry name" value="NUDIX_NADH_pyrophosphatase_Nudt13"/>
    <property type="match status" value="1"/>
</dbReference>
<evidence type="ECO:0000256" key="1">
    <source>
        <dbReference type="ARBA" id="ARBA00001946"/>
    </source>
</evidence>
<evidence type="ECO:0000256" key="17">
    <source>
        <dbReference type="ARBA" id="ARBA00045837"/>
    </source>
</evidence>
<comment type="subunit">
    <text evidence="18">Homodimer. Homodimerization is essential for its catalytic activity and protein stability. Interacts (via ANK repeats) with BLMH.</text>
</comment>
<dbReference type="GO" id="GO:0005777">
    <property type="term" value="C:peroxisome"/>
    <property type="evidence" value="ECO:0007669"/>
    <property type="project" value="UniProtKB-SubCell"/>
</dbReference>
<comment type="function">
    <text evidence="17">mRNA decapping enzyme that specifically removes the nicotinamide adenine dinucleotide (NAD) cap from a subset of mRNAs by hydrolyzing the diphosphate linkage to produce nicotinamide mononucleotide (NMN) and 5' monophosphate mRNA. The NAD-cap is present at the 5'-end of some RNAs; in contrast to the canonical N7 methylguanosine (m7G) cap, the NAD cap promotes mRNA decay. Preferentially acts on NAD-capped transcripts in response to nutrient stress. Also acts on free nicotinamide adenine dinucleotide molecules: hydrolyzes NAD(H) into NMN(H) and AMP, and NADPH into NMNH and 2',5'-ADP. May act to regulate the concentration of peroxisomal nicotinamide nucleotide cofactors required for oxidative metabolism in this organelle. Regulates the levels of circadian clock components PER1, PER2, PER3 and CRY2 in the liver.</text>
</comment>
<dbReference type="FunFam" id="3.90.79.10:FF:000023">
    <property type="entry name" value="Peroxisomal NADH pyrophosphatase NUDT12"/>
    <property type="match status" value="1"/>
</dbReference>
<evidence type="ECO:0000259" key="23">
    <source>
        <dbReference type="PROSITE" id="PS51462"/>
    </source>
</evidence>
<evidence type="ECO:0000256" key="18">
    <source>
        <dbReference type="ARBA" id="ARBA00046702"/>
    </source>
</evidence>
<dbReference type="InterPro" id="IPR000086">
    <property type="entry name" value="NUDIX_hydrolase_dom"/>
</dbReference>
<dbReference type="Pfam" id="PF00293">
    <property type="entry name" value="NUDIX"/>
    <property type="match status" value="1"/>
</dbReference>
<keyword evidence="8" id="KW-0378">Hydrolase</keyword>
<keyword evidence="12" id="KW-0576">Peroxisome</keyword>
<dbReference type="GO" id="GO:0006742">
    <property type="term" value="P:NADP+ catabolic process"/>
    <property type="evidence" value="ECO:0007669"/>
    <property type="project" value="TreeGrafter"/>
</dbReference>
<dbReference type="Gene3D" id="3.90.79.10">
    <property type="entry name" value="Nucleoside Triphosphate Pyrophosphohydrolase"/>
    <property type="match status" value="1"/>
</dbReference>
<dbReference type="SUPFAM" id="SSF55811">
    <property type="entry name" value="Nudix"/>
    <property type="match status" value="1"/>
</dbReference>
<comment type="subcellular location">
    <subcellularLocation>
        <location evidence="4">Cytoplasmic granule</location>
    </subcellularLocation>
    <subcellularLocation>
        <location evidence="3">Peroxisome</location>
    </subcellularLocation>
</comment>
<keyword evidence="11" id="KW-0520">NAD</keyword>
<evidence type="ECO:0000256" key="21">
    <source>
        <dbReference type="ARBA" id="ARBA00049264"/>
    </source>
</evidence>
<keyword evidence="7" id="KW-0479">Metal-binding</keyword>
<dbReference type="InterPro" id="IPR015375">
    <property type="entry name" value="NADH_PPase-like_N"/>
</dbReference>
<dbReference type="InterPro" id="IPR049734">
    <property type="entry name" value="NudC-like_C"/>
</dbReference>
<evidence type="ECO:0000256" key="14">
    <source>
        <dbReference type="ARBA" id="ARBA00023869"/>
    </source>
</evidence>
<evidence type="ECO:0000256" key="20">
    <source>
        <dbReference type="ARBA" id="ARBA00049196"/>
    </source>
</evidence>
<evidence type="ECO:0000256" key="6">
    <source>
        <dbReference type="ARBA" id="ARBA00012381"/>
    </source>
</evidence>
<dbReference type="GO" id="GO:0005829">
    <property type="term" value="C:cytosol"/>
    <property type="evidence" value="ECO:0007669"/>
    <property type="project" value="TreeGrafter"/>
</dbReference>
<dbReference type="PROSITE" id="PS50088">
    <property type="entry name" value="ANK_REPEAT"/>
    <property type="match status" value="1"/>
</dbReference>
<keyword evidence="22" id="KW-0040">ANK repeat</keyword>
<evidence type="ECO:0000256" key="8">
    <source>
        <dbReference type="ARBA" id="ARBA00022801"/>
    </source>
</evidence>
<dbReference type="InterPro" id="IPR015797">
    <property type="entry name" value="NUDIX_hydrolase-like_dom_sf"/>
</dbReference>
<sequence length="563" mass="63522">MYSFISKLLIGKIALNSAQRHTVLSLSETKHQQITSYASTLTHRKAKRKIHDPVDCHDIIGIKHYLKLKHNLTKNTVISSTEDPSVAATVSLNISTRVFLLKGSTHLMSKNFKNRYNFDGTAQVSVRNMSGQGNFQDSEDKKQLNQRFLDCAARGDLEDFKVLLGVVDIDIKSDRGWTALMFAARNGHTPIISSLIEKGCDVNCLNASGQTALDIAQFWNYKEAVAILSQHRQLVEFDQIHNYYSLNPLYRASDLRKDPSALETAKKNPSAKFVVFLNSEPYLLESLEKKRKFKFAVFNLDQLPANFSDKTTVIFLGLETWDPDSSPWFAVELRQEDATFTSKYYPDGKFVVPFPTTMQMTATHAGIFAEAHSILCWLDRYKYCPTCGSKQTVAEGGYKQICNNPDCSSHKGVHNTCYPRVDPSLIMLVLSPDKKRCLLGRQKRFPPKMFSCLAGFMEPGESIEDTCRREIEEESGIKVGRVDYHSSQPWPFPATLMLGCIAHARTDTIVIDKDELEEARWFSHSEVAQMLAQLHPDGIFVPPSQAIAHQLIKSWVISHSANL</sequence>
<evidence type="ECO:0000256" key="3">
    <source>
        <dbReference type="ARBA" id="ARBA00004275"/>
    </source>
</evidence>
<dbReference type="PROSITE" id="PS50297">
    <property type="entry name" value="ANK_REP_REGION"/>
    <property type="match status" value="1"/>
</dbReference>
<dbReference type="Pfam" id="PF09296">
    <property type="entry name" value="NUDIX-like"/>
    <property type="match status" value="1"/>
</dbReference>
<feature type="repeat" description="ANK" evidence="22">
    <location>
        <begin position="175"/>
        <end position="207"/>
    </location>
</feature>
<keyword evidence="10" id="KW-0521">NADP</keyword>
<dbReference type="InterPro" id="IPR036770">
    <property type="entry name" value="Ankyrin_rpt-contain_sf"/>
</dbReference>
<comment type="catalytic activity">
    <reaction evidence="20">
        <text>NAD(+) + H2O = beta-nicotinamide D-ribonucleotide + AMP + 2 H(+)</text>
        <dbReference type="Rhea" id="RHEA:11800"/>
        <dbReference type="ChEBI" id="CHEBI:14649"/>
        <dbReference type="ChEBI" id="CHEBI:15377"/>
        <dbReference type="ChEBI" id="CHEBI:15378"/>
        <dbReference type="ChEBI" id="CHEBI:57540"/>
        <dbReference type="ChEBI" id="CHEBI:456215"/>
        <dbReference type="EC" id="3.6.1.22"/>
    </reaction>
    <physiologicalReaction direction="left-to-right" evidence="20">
        <dbReference type="Rhea" id="RHEA:11801"/>
    </physiologicalReaction>
</comment>
<dbReference type="GO" id="GO:0046872">
    <property type="term" value="F:metal ion binding"/>
    <property type="evidence" value="ECO:0007669"/>
    <property type="project" value="UniProtKB-KW"/>
</dbReference>
<evidence type="ECO:0000256" key="4">
    <source>
        <dbReference type="ARBA" id="ARBA00004463"/>
    </source>
</evidence>
<feature type="domain" description="Nudix hydrolase" evidence="23">
    <location>
        <begin position="419"/>
        <end position="547"/>
    </location>
</feature>